<evidence type="ECO:0000313" key="4">
    <source>
        <dbReference type="Proteomes" id="UP001149822"/>
    </source>
</evidence>
<organism evidence="3 4">
    <name type="scientific">Paracoccus benzoatiresistens</name>
    <dbReference type="NCBI Taxonomy" id="2997341"/>
    <lineage>
        <taxon>Bacteria</taxon>
        <taxon>Pseudomonadati</taxon>
        <taxon>Pseudomonadota</taxon>
        <taxon>Alphaproteobacteria</taxon>
        <taxon>Rhodobacterales</taxon>
        <taxon>Paracoccaceae</taxon>
        <taxon>Paracoccus</taxon>
    </lineage>
</organism>
<proteinExistence type="predicted"/>
<feature type="region of interest" description="Disordered" evidence="1">
    <location>
        <begin position="87"/>
        <end position="129"/>
    </location>
</feature>
<feature type="region of interest" description="Disordered" evidence="1">
    <location>
        <begin position="22"/>
        <end position="65"/>
    </location>
</feature>
<dbReference type="Proteomes" id="UP001149822">
    <property type="component" value="Unassembled WGS sequence"/>
</dbReference>
<accession>A0ABT4J8Q7</accession>
<feature type="compositionally biased region" description="Basic and acidic residues" evidence="1">
    <location>
        <begin position="116"/>
        <end position="129"/>
    </location>
</feature>
<keyword evidence="4" id="KW-1185">Reference proteome</keyword>
<dbReference type="InterPro" id="IPR024983">
    <property type="entry name" value="CHAT_dom"/>
</dbReference>
<sequence>MLSTSYKSQIDTLLKRVAGLRDDQRRHSEASFKAAQNAQRKREQAAKSRSASSARSYLQQADQDTRNALAAEKRANDCAKKIADIESQVTSKQKSLQNALKQESDRADQALAAKQRASDRETQRRRQDELKHARELAKLARPEVRHVMVPAPQPEKLRILYLTANPDREQPLRTEAEVSSVLRELRGTKYRDHIDLQVRPAATPKDLLDGINDIRPHVIHFSGHGDDGLLAFDNASLDEPDSVIVEFDLLAELLNATDRPPTLLVMNACRTLHGSDVLLEAVPVLIGMEDSVGDAAAGVFATQFYSAIASGQPIGVALRQAKVALKLALMKQDAELPQLISREDVDTERVSLVSDQGVSA</sequence>
<evidence type="ECO:0000313" key="3">
    <source>
        <dbReference type="EMBL" id="MCZ0963495.1"/>
    </source>
</evidence>
<evidence type="ECO:0000259" key="2">
    <source>
        <dbReference type="Pfam" id="PF12770"/>
    </source>
</evidence>
<dbReference type="RefSeq" id="WP_268943582.1">
    <property type="nucleotide sequence ID" value="NZ_JAPTYD010000040.1"/>
</dbReference>
<dbReference type="EMBL" id="JAPTYD010000040">
    <property type="protein sequence ID" value="MCZ0963495.1"/>
    <property type="molecule type" value="Genomic_DNA"/>
</dbReference>
<reference evidence="3" key="1">
    <citation type="submission" date="2022-12" db="EMBL/GenBank/DDBJ databases">
        <title>Paracoccus sp. EF6 isolated from a lake water.</title>
        <authorList>
            <person name="Liu H."/>
        </authorList>
    </citation>
    <scope>NUCLEOTIDE SEQUENCE</scope>
    <source>
        <strain evidence="3">EF6</strain>
    </source>
</reference>
<feature type="compositionally biased region" description="Low complexity" evidence="1">
    <location>
        <begin position="47"/>
        <end position="56"/>
    </location>
</feature>
<dbReference type="Pfam" id="PF12770">
    <property type="entry name" value="CHAT"/>
    <property type="match status" value="1"/>
</dbReference>
<feature type="domain" description="CHAT" evidence="2">
    <location>
        <begin position="153"/>
        <end position="325"/>
    </location>
</feature>
<gene>
    <name evidence="3" type="ORF">OU682_17965</name>
</gene>
<comment type="caution">
    <text evidence="3">The sequence shown here is derived from an EMBL/GenBank/DDBJ whole genome shotgun (WGS) entry which is preliminary data.</text>
</comment>
<feature type="compositionally biased region" description="Polar residues" evidence="1">
    <location>
        <begin position="87"/>
        <end position="101"/>
    </location>
</feature>
<evidence type="ECO:0000256" key="1">
    <source>
        <dbReference type="SAM" id="MobiDB-lite"/>
    </source>
</evidence>
<protein>
    <submittedName>
        <fullName evidence="3">CHAT domain-containing protein</fullName>
    </submittedName>
</protein>
<name>A0ABT4J8Q7_9RHOB</name>